<comment type="subcellular location">
    <subcellularLocation>
        <location evidence="1">Cell outer membrane</location>
    </subcellularLocation>
</comment>
<dbReference type="EMBL" id="JACWMW010000005">
    <property type="protein sequence ID" value="MBD1387319.1"/>
    <property type="molecule type" value="Genomic_DNA"/>
</dbReference>
<comment type="caution">
    <text evidence="8">The sequence shown here is derived from an EMBL/GenBank/DDBJ whole genome shotgun (WGS) entry which is preliminary data.</text>
</comment>
<reference evidence="8 9" key="1">
    <citation type="submission" date="2020-09" db="EMBL/GenBank/DDBJ databases">
        <title>Novel species of Mucilaginibacter isolated from a glacier on the Tibetan Plateau.</title>
        <authorList>
            <person name="Liu Q."/>
            <person name="Xin Y.-H."/>
        </authorList>
    </citation>
    <scope>NUCLEOTIDE SEQUENCE [LARGE SCALE GENOMIC DNA]</scope>
    <source>
        <strain evidence="8 9">CGMCC 1.13878</strain>
    </source>
</reference>
<evidence type="ECO:0000256" key="4">
    <source>
        <dbReference type="ARBA" id="ARBA00022452"/>
    </source>
</evidence>
<protein>
    <submittedName>
        <fullName evidence="8">TolC family protein</fullName>
    </submittedName>
</protein>
<organism evidence="8 9">
    <name type="scientific">Mucilaginibacter rigui</name>
    <dbReference type="NCBI Taxonomy" id="534635"/>
    <lineage>
        <taxon>Bacteria</taxon>
        <taxon>Pseudomonadati</taxon>
        <taxon>Bacteroidota</taxon>
        <taxon>Sphingobacteriia</taxon>
        <taxon>Sphingobacteriales</taxon>
        <taxon>Sphingobacteriaceae</taxon>
        <taxon>Mucilaginibacter</taxon>
    </lineage>
</organism>
<evidence type="ECO:0000256" key="6">
    <source>
        <dbReference type="ARBA" id="ARBA00023136"/>
    </source>
</evidence>
<keyword evidence="6" id="KW-0472">Membrane</keyword>
<accession>A0ABR7X9S5</accession>
<dbReference type="RefSeq" id="WP_191177169.1">
    <property type="nucleotide sequence ID" value="NZ_JACWMW010000005.1"/>
</dbReference>
<dbReference type="SUPFAM" id="SSF56954">
    <property type="entry name" value="Outer membrane efflux proteins (OEP)"/>
    <property type="match status" value="1"/>
</dbReference>
<evidence type="ECO:0000313" key="8">
    <source>
        <dbReference type="EMBL" id="MBD1387319.1"/>
    </source>
</evidence>
<keyword evidence="5" id="KW-0812">Transmembrane</keyword>
<dbReference type="InterPro" id="IPR051906">
    <property type="entry name" value="TolC-like"/>
</dbReference>
<name>A0ABR7X9S5_9SPHI</name>
<dbReference type="Gene3D" id="1.20.1600.10">
    <property type="entry name" value="Outer membrane efflux proteins (OEP)"/>
    <property type="match status" value="1"/>
</dbReference>
<keyword evidence="3" id="KW-0813">Transport</keyword>
<dbReference type="Proteomes" id="UP000618754">
    <property type="component" value="Unassembled WGS sequence"/>
</dbReference>
<evidence type="ECO:0000256" key="5">
    <source>
        <dbReference type="ARBA" id="ARBA00022692"/>
    </source>
</evidence>
<dbReference type="PANTHER" id="PTHR30026:SF20">
    <property type="entry name" value="OUTER MEMBRANE PROTEIN TOLC"/>
    <property type="match status" value="1"/>
</dbReference>
<evidence type="ECO:0000256" key="2">
    <source>
        <dbReference type="ARBA" id="ARBA00007613"/>
    </source>
</evidence>
<evidence type="ECO:0000256" key="1">
    <source>
        <dbReference type="ARBA" id="ARBA00004442"/>
    </source>
</evidence>
<sequence>MKRILTLLTCITGALQGFSQTQSAPPQAYNFSVQDAVNYAYEHQDSVKNAQLDVRSAEYKVKETTGIGLPQINGTASFQDYLQTPAVLFPSFTDGLYQILNAEGVKGGDGKVIPLRTSPPQKLSIQQKYNANVGATLSQILFDGSYLVGLKASKTYKELSQRNLVRTRIETNVNVTKAYYQVLVSNEQIRLLDANINQLKQQVDQTTAQNKQGFVEKIDVDRITVQYNNLLTTRENTLRLLVLNYQLLKFQMGMPIGNDLRLTDKLTDVMLDANADAAVAADSSFYHRRIEYNLGETAVRLNQLDLKRKKAAYLPTLSFVAGTAATYQNNSFGQLFNTSYPSSYIGLNLTVPIFNGFQRRYQVKQSEVAVEKSINDLNNLKNGLGLQASQARVMYINGLQTLNNQKQSQSLAQEVLRVSKIKYQQGVGSSIEVTQAQTALEDADNKYIQGLYDALVSKVDLDKAYGRIQ</sequence>
<dbReference type="InterPro" id="IPR003423">
    <property type="entry name" value="OMP_efflux"/>
</dbReference>
<evidence type="ECO:0000256" key="3">
    <source>
        <dbReference type="ARBA" id="ARBA00022448"/>
    </source>
</evidence>
<evidence type="ECO:0000256" key="7">
    <source>
        <dbReference type="ARBA" id="ARBA00023237"/>
    </source>
</evidence>
<keyword evidence="9" id="KW-1185">Reference proteome</keyword>
<keyword evidence="4" id="KW-1134">Transmembrane beta strand</keyword>
<proteinExistence type="inferred from homology"/>
<comment type="similarity">
    <text evidence="2">Belongs to the outer membrane factor (OMF) (TC 1.B.17) family.</text>
</comment>
<gene>
    <name evidence="8" type="ORF">IDJ75_18665</name>
</gene>
<dbReference type="PANTHER" id="PTHR30026">
    <property type="entry name" value="OUTER MEMBRANE PROTEIN TOLC"/>
    <property type="match status" value="1"/>
</dbReference>
<dbReference type="Pfam" id="PF02321">
    <property type="entry name" value="OEP"/>
    <property type="match status" value="2"/>
</dbReference>
<evidence type="ECO:0000313" key="9">
    <source>
        <dbReference type="Proteomes" id="UP000618754"/>
    </source>
</evidence>
<keyword evidence="7" id="KW-0998">Cell outer membrane</keyword>